<dbReference type="InterPro" id="IPR054612">
    <property type="entry name" value="Phage_capsid-like_C"/>
</dbReference>
<dbReference type="Pfam" id="PF04586">
    <property type="entry name" value="Peptidase_S78"/>
    <property type="match status" value="1"/>
</dbReference>
<comment type="caution">
    <text evidence="8">The sequence shown here is derived from an EMBL/GenBank/DDBJ whole genome shotgun (WGS) entry which is preliminary data.</text>
</comment>
<dbReference type="GO" id="GO:0006508">
    <property type="term" value="P:proteolysis"/>
    <property type="evidence" value="ECO:0007669"/>
    <property type="project" value="UniProtKB-KW"/>
</dbReference>
<sequence length="612" mass="68062">MMKKNPEKEIRALPVRLEVRQAGEDGKRTIAGVIRYDTESAVMRDFWGDSFVEELGAGCFDGSLKTRAVVGLWSHDTSQVLGNTKAGTLRVNSDTTGLNFELDLPDTQAGNDAWESIRRGDVDGVSFGMRVVKDKWSRVERDNKKLYKRSILDAELYEISPVAFPAYPSNEVNCRSLEEYKKSREGKKTMNLREREARQKLANLKQQADAIMAAADDEERDLTDDEQRDYIDLQSEIRSLEKRIASGEFKKDEKRRHPNIKVIEPANEWRSLGEQLQAVMRAGMPDGYIDERLTRRTASGLNESVPSDGGFLVNQDFSTELLKRTYETGVLASRCRRIPISTNANSMKINAVDESSRATGSRWGGVRAYWAAEADLYTDSKPKFRQMELNLDKLIGLCYATDELLEDAATLESVMQQAFAEEFAFVIDDCVFAGDGAGKPLGIMKSGALVTVPKENGQAANSVIFENIVNMWARLWAPSQKNAVWLVNQNVLPQLFALSFAVGTGGIPVYMPAGGISGQPYSTLFGRPVIPIEQAETLGTTGDIVLCDLSNYLLADKGGIDSAVSIHVRFLYDEQTFKFTYRVAGQPVFNKPLTPYKGTDEISPFVALATRV</sequence>
<keyword evidence="9" id="KW-1185">Reference proteome</keyword>
<keyword evidence="5" id="KW-0175">Coiled coil</keyword>
<dbReference type="Gene3D" id="3.30.2400.10">
    <property type="entry name" value="Major capsid protein gp5"/>
    <property type="match status" value="1"/>
</dbReference>
<name>A0A9D2WQ26_9FIRM</name>
<evidence type="ECO:0000259" key="6">
    <source>
        <dbReference type="Pfam" id="PF04586"/>
    </source>
</evidence>
<dbReference type="InterPro" id="IPR024455">
    <property type="entry name" value="Phage_capsid"/>
</dbReference>
<dbReference type="AlphaFoldDB" id="A0A9D2WQ26"/>
<dbReference type="GO" id="GO:0008233">
    <property type="term" value="F:peptidase activity"/>
    <property type="evidence" value="ECO:0007669"/>
    <property type="project" value="UniProtKB-KW"/>
</dbReference>
<feature type="domain" description="Phage capsid-like C-terminal" evidence="7">
    <location>
        <begin position="309"/>
        <end position="597"/>
    </location>
</feature>
<feature type="domain" description="Prohead serine protease" evidence="6">
    <location>
        <begin position="17"/>
        <end position="182"/>
    </location>
</feature>
<evidence type="ECO:0000256" key="5">
    <source>
        <dbReference type="SAM" id="Coils"/>
    </source>
</evidence>
<organism evidence="8 9">
    <name type="scientific">Sporotomaculum syntrophicum</name>
    <dbReference type="NCBI Taxonomy" id="182264"/>
    <lineage>
        <taxon>Bacteria</taxon>
        <taxon>Bacillati</taxon>
        <taxon>Bacillota</taxon>
        <taxon>Clostridia</taxon>
        <taxon>Eubacteriales</taxon>
        <taxon>Desulfallaceae</taxon>
        <taxon>Sporotomaculum</taxon>
    </lineage>
</organism>
<dbReference type="Proteomes" id="UP000798488">
    <property type="component" value="Unassembled WGS sequence"/>
</dbReference>
<evidence type="ECO:0000313" key="9">
    <source>
        <dbReference type="Proteomes" id="UP000798488"/>
    </source>
</evidence>
<dbReference type="RefSeq" id="WP_243153007.1">
    <property type="nucleotide sequence ID" value="NZ_LSRS01000004.1"/>
</dbReference>
<protein>
    <submittedName>
        <fullName evidence="8">Phage capsid family protein</fullName>
    </submittedName>
</protein>
<accession>A0A9D2WQ26</accession>
<dbReference type="InterPro" id="IPR054613">
    <property type="entry name" value="Peptidase_S78_dom"/>
</dbReference>
<evidence type="ECO:0000259" key="7">
    <source>
        <dbReference type="Pfam" id="PF05065"/>
    </source>
</evidence>
<keyword evidence="2" id="KW-1188">Viral release from host cell</keyword>
<dbReference type="EMBL" id="LSRS01000004">
    <property type="protein sequence ID" value="KAF1084846.1"/>
    <property type="molecule type" value="Genomic_DNA"/>
</dbReference>
<comment type="subcellular location">
    <subcellularLocation>
        <location evidence="1">Virion</location>
    </subcellularLocation>
</comment>
<evidence type="ECO:0000256" key="1">
    <source>
        <dbReference type="ARBA" id="ARBA00004328"/>
    </source>
</evidence>
<evidence type="ECO:0000313" key="8">
    <source>
        <dbReference type="EMBL" id="KAF1084846.1"/>
    </source>
</evidence>
<dbReference type="NCBIfam" id="TIGR01543">
    <property type="entry name" value="proheadase_HK97"/>
    <property type="match status" value="1"/>
</dbReference>
<keyword evidence="3" id="KW-0645">Protease</keyword>
<proteinExistence type="predicted"/>
<feature type="coiled-coil region" evidence="5">
    <location>
        <begin position="187"/>
        <end position="243"/>
    </location>
</feature>
<evidence type="ECO:0000256" key="4">
    <source>
        <dbReference type="ARBA" id="ARBA00022801"/>
    </source>
</evidence>
<dbReference type="NCBIfam" id="TIGR01554">
    <property type="entry name" value="major_cap_HK97"/>
    <property type="match status" value="1"/>
</dbReference>
<keyword evidence="4" id="KW-0378">Hydrolase</keyword>
<dbReference type="InterPro" id="IPR006433">
    <property type="entry name" value="Prohead_protease"/>
</dbReference>
<reference evidence="8" key="1">
    <citation type="submission" date="2016-02" db="EMBL/GenBank/DDBJ databases">
        <title>Draft Genome Sequence of Sporotomaculum syntrophicum Strain FB, a Syntrophic Benzoate Degrader.</title>
        <authorList>
            <person name="Nobu M.K."/>
            <person name="Narihiro T."/>
            <person name="Qiu Y.-L."/>
            <person name="Ohashi A."/>
            <person name="Liu W.-T."/>
            <person name="Yuji S."/>
        </authorList>
    </citation>
    <scope>NUCLEOTIDE SEQUENCE</scope>
    <source>
        <strain evidence="8">FB</strain>
    </source>
</reference>
<dbReference type="Pfam" id="PF05065">
    <property type="entry name" value="Phage_capsid"/>
    <property type="match status" value="1"/>
</dbReference>
<gene>
    <name evidence="8" type="ORF">SPSYN_02016</name>
</gene>
<dbReference type="SUPFAM" id="SSF56563">
    <property type="entry name" value="Major capsid protein gp5"/>
    <property type="match status" value="1"/>
</dbReference>
<evidence type="ECO:0000256" key="3">
    <source>
        <dbReference type="ARBA" id="ARBA00022670"/>
    </source>
</evidence>
<evidence type="ECO:0000256" key="2">
    <source>
        <dbReference type="ARBA" id="ARBA00022612"/>
    </source>
</evidence>